<evidence type="ECO:0000313" key="2">
    <source>
        <dbReference type="Proteomes" id="UP001519460"/>
    </source>
</evidence>
<dbReference type="Proteomes" id="UP001519460">
    <property type="component" value="Unassembled WGS sequence"/>
</dbReference>
<dbReference type="EMBL" id="JACVVK020000208">
    <property type="protein sequence ID" value="KAK7484549.1"/>
    <property type="molecule type" value="Genomic_DNA"/>
</dbReference>
<name>A0ABD0KBN8_9CAEN</name>
<reference evidence="1 2" key="1">
    <citation type="journal article" date="2023" name="Sci. Data">
        <title>Genome assembly of the Korean intertidal mud-creeper Batillaria attramentaria.</title>
        <authorList>
            <person name="Patra A.K."/>
            <person name="Ho P.T."/>
            <person name="Jun S."/>
            <person name="Lee S.J."/>
            <person name="Kim Y."/>
            <person name="Won Y.J."/>
        </authorList>
    </citation>
    <scope>NUCLEOTIDE SEQUENCE [LARGE SCALE GENOMIC DNA]</scope>
    <source>
        <strain evidence="1">Wonlab-2016</strain>
    </source>
</reference>
<protein>
    <submittedName>
        <fullName evidence="1">Uncharacterized protein</fullName>
    </submittedName>
</protein>
<accession>A0ABD0KBN8</accession>
<keyword evidence="2" id="KW-1185">Reference proteome</keyword>
<comment type="caution">
    <text evidence="1">The sequence shown here is derived from an EMBL/GenBank/DDBJ whole genome shotgun (WGS) entry which is preliminary data.</text>
</comment>
<gene>
    <name evidence="1" type="ORF">BaRGS_00024181</name>
</gene>
<feature type="non-terminal residue" evidence="1">
    <location>
        <position position="186"/>
    </location>
</feature>
<sequence length="186" mass="20340">MYRPKTANADGPVTGRTVLQLRHDSDALCPKEPLLVNTCVFRIQQKTDADCPNIRASGQKTEENRAARGARLTRDVFGLEVMPARAPDVTWSGESMMPTVSAAPPCGAPLPARMTDIPAQCPHRSGTQEPEAPITMPQIKNHSALQPVTHYRLSSSVSHRCAKRTSFSALDGGQRRAVDVTTLWRQ</sequence>
<evidence type="ECO:0000313" key="1">
    <source>
        <dbReference type="EMBL" id="KAK7484549.1"/>
    </source>
</evidence>
<organism evidence="1 2">
    <name type="scientific">Batillaria attramentaria</name>
    <dbReference type="NCBI Taxonomy" id="370345"/>
    <lineage>
        <taxon>Eukaryota</taxon>
        <taxon>Metazoa</taxon>
        <taxon>Spiralia</taxon>
        <taxon>Lophotrochozoa</taxon>
        <taxon>Mollusca</taxon>
        <taxon>Gastropoda</taxon>
        <taxon>Caenogastropoda</taxon>
        <taxon>Sorbeoconcha</taxon>
        <taxon>Cerithioidea</taxon>
        <taxon>Batillariidae</taxon>
        <taxon>Batillaria</taxon>
    </lineage>
</organism>
<proteinExistence type="predicted"/>
<dbReference type="AlphaFoldDB" id="A0ABD0KBN8"/>